<evidence type="ECO:0000256" key="3">
    <source>
        <dbReference type="ARBA" id="ARBA00012379"/>
    </source>
</evidence>
<dbReference type="InterPro" id="IPR029054">
    <property type="entry name" value="dUTPase-like"/>
</dbReference>
<keyword evidence="4" id="KW-0546">Nucleotide metabolism</keyword>
<accession>A0A6A3BB89</accession>
<dbReference type="GO" id="GO:0000287">
    <property type="term" value="F:magnesium ion binding"/>
    <property type="evidence" value="ECO:0007669"/>
    <property type="project" value="InterPro"/>
</dbReference>
<name>A0A6A3BB89_HIBSY</name>
<comment type="pathway">
    <text evidence="1">Pyrimidine metabolism; dUMP biosynthesis; dUMP from dCTP (dUTP route): step 2/2.</text>
</comment>
<evidence type="ECO:0000313" key="7">
    <source>
        <dbReference type="Proteomes" id="UP000436088"/>
    </source>
</evidence>
<keyword evidence="7" id="KW-1185">Reference proteome</keyword>
<dbReference type="InterPro" id="IPR036157">
    <property type="entry name" value="dUTPase-like_sf"/>
</dbReference>
<evidence type="ECO:0000313" key="6">
    <source>
        <dbReference type="EMBL" id="KAE8713411.1"/>
    </source>
</evidence>
<dbReference type="EMBL" id="VEPZ02000878">
    <property type="protein sequence ID" value="KAE8713411.1"/>
    <property type="molecule type" value="Genomic_DNA"/>
</dbReference>
<dbReference type="GO" id="GO:0004170">
    <property type="term" value="F:dUTP diphosphatase activity"/>
    <property type="evidence" value="ECO:0007669"/>
    <property type="project" value="UniProtKB-EC"/>
</dbReference>
<proteinExistence type="inferred from homology"/>
<protein>
    <recommendedName>
        <fullName evidence="3">dUTP diphosphatase</fullName>
        <ecNumber evidence="3">3.6.1.23</ecNumber>
    </recommendedName>
</protein>
<comment type="similarity">
    <text evidence="2">Belongs to the dUTPase family.</text>
</comment>
<dbReference type="SUPFAM" id="SSF51283">
    <property type="entry name" value="dUTPase-like"/>
    <property type="match status" value="1"/>
</dbReference>
<gene>
    <name evidence="6" type="ORF">F3Y22_tig00110210pilonHSYRG00070</name>
</gene>
<evidence type="ECO:0000256" key="2">
    <source>
        <dbReference type="ARBA" id="ARBA00006581"/>
    </source>
</evidence>
<dbReference type="AlphaFoldDB" id="A0A6A3BB89"/>
<dbReference type="InterPro" id="IPR008181">
    <property type="entry name" value="dUTPase"/>
</dbReference>
<comment type="caution">
    <text evidence="6">The sequence shown here is derived from an EMBL/GenBank/DDBJ whole genome shotgun (WGS) entry which is preliminary data.</text>
</comment>
<evidence type="ECO:0000259" key="5">
    <source>
        <dbReference type="Pfam" id="PF00692"/>
    </source>
</evidence>
<feature type="domain" description="dUTPase-like" evidence="5">
    <location>
        <begin position="31"/>
        <end position="104"/>
    </location>
</feature>
<organism evidence="6 7">
    <name type="scientific">Hibiscus syriacus</name>
    <name type="common">Rose of Sharon</name>
    <dbReference type="NCBI Taxonomy" id="106335"/>
    <lineage>
        <taxon>Eukaryota</taxon>
        <taxon>Viridiplantae</taxon>
        <taxon>Streptophyta</taxon>
        <taxon>Embryophyta</taxon>
        <taxon>Tracheophyta</taxon>
        <taxon>Spermatophyta</taxon>
        <taxon>Magnoliopsida</taxon>
        <taxon>eudicotyledons</taxon>
        <taxon>Gunneridae</taxon>
        <taxon>Pentapetalae</taxon>
        <taxon>rosids</taxon>
        <taxon>malvids</taxon>
        <taxon>Malvales</taxon>
        <taxon>Malvaceae</taxon>
        <taxon>Malvoideae</taxon>
        <taxon>Hibiscus</taxon>
    </lineage>
</organism>
<dbReference type="Gene3D" id="2.70.40.10">
    <property type="match status" value="1"/>
</dbReference>
<dbReference type="GO" id="GO:0006226">
    <property type="term" value="P:dUMP biosynthetic process"/>
    <property type="evidence" value="ECO:0007669"/>
    <property type="project" value="InterPro"/>
</dbReference>
<dbReference type="PANTHER" id="PTHR11241">
    <property type="entry name" value="DEOXYURIDINE 5'-TRIPHOSPHATE NUCLEOTIDOHYDROLASE"/>
    <property type="match status" value="1"/>
</dbReference>
<dbReference type="PANTHER" id="PTHR11241:SF0">
    <property type="entry name" value="DEOXYURIDINE 5'-TRIPHOSPHATE NUCLEOTIDOHYDROLASE"/>
    <property type="match status" value="1"/>
</dbReference>
<sequence>MAEINNSPEIREPSQQDPKEAQFMKLLKHRGLAWLGSIPLKWVDADYRGPLGVILFNHSDIDFEVKVGGRIALLIIERLKAPDVFDVEDLDSNTRGAGGFGSTGGADFGCS</sequence>
<dbReference type="GO" id="GO:0046081">
    <property type="term" value="P:dUTP catabolic process"/>
    <property type="evidence" value="ECO:0007669"/>
    <property type="project" value="InterPro"/>
</dbReference>
<dbReference type="Proteomes" id="UP000436088">
    <property type="component" value="Unassembled WGS sequence"/>
</dbReference>
<evidence type="ECO:0000256" key="1">
    <source>
        <dbReference type="ARBA" id="ARBA00005142"/>
    </source>
</evidence>
<reference evidence="6" key="1">
    <citation type="submission" date="2019-09" db="EMBL/GenBank/DDBJ databases">
        <title>Draft genome information of white flower Hibiscus syriacus.</title>
        <authorList>
            <person name="Kim Y.-M."/>
        </authorList>
    </citation>
    <scope>NUCLEOTIDE SEQUENCE [LARGE SCALE GENOMIC DNA]</scope>
    <source>
        <strain evidence="6">YM2019G1</strain>
    </source>
</reference>
<dbReference type="EC" id="3.6.1.23" evidence="3"/>
<dbReference type="Pfam" id="PF00692">
    <property type="entry name" value="dUTPase"/>
    <property type="match status" value="1"/>
</dbReference>
<evidence type="ECO:0000256" key="4">
    <source>
        <dbReference type="ARBA" id="ARBA00023080"/>
    </source>
</evidence>